<proteinExistence type="predicted"/>
<evidence type="ECO:0000313" key="2">
    <source>
        <dbReference type="Proteomes" id="UP000316343"/>
    </source>
</evidence>
<organism evidence="1 2">
    <name type="scientific">Erythrobacter insulae</name>
    <dbReference type="NCBI Taxonomy" id="2584124"/>
    <lineage>
        <taxon>Bacteria</taxon>
        <taxon>Pseudomonadati</taxon>
        <taxon>Pseudomonadota</taxon>
        <taxon>Alphaproteobacteria</taxon>
        <taxon>Sphingomonadales</taxon>
        <taxon>Erythrobacteraceae</taxon>
        <taxon>Erythrobacter/Porphyrobacter group</taxon>
        <taxon>Erythrobacter</taxon>
    </lineage>
</organism>
<protein>
    <recommendedName>
        <fullName evidence="3">Flagellin</fullName>
    </recommendedName>
</protein>
<gene>
    <name evidence="1" type="ORF">FGU71_03750</name>
</gene>
<dbReference type="RefSeq" id="WP_142787315.1">
    <property type="nucleotide sequence ID" value="NZ_VHJK01000001.1"/>
</dbReference>
<accession>A0A547PA80</accession>
<dbReference type="OrthoDB" id="7355300at2"/>
<name>A0A547PA80_9SPHN</name>
<dbReference type="Proteomes" id="UP000316343">
    <property type="component" value="Unassembled WGS sequence"/>
</dbReference>
<reference evidence="1 2" key="1">
    <citation type="submission" date="2019-06" db="EMBL/GenBank/DDBJ databases">
        <title>Erythrobacter insulae sp. nov., isolated from a tidal flat.</title>
        <authorList>
            <person name="Yoon J.-H."/>
        </authorList>
    </citation>
    <scope>NUCLEOTIDE SEQUENCE [LARGE SCALE GENOMIC DNA]</scope>
    <source>
        <strain evidence="1 2">JBTF-M21</strain>
    </source>
</reference>
<sequence>MQLLSSNPNAVYRRIDLDARIEASTNGDLTRICLEEVVSALGQAALAMERAPDAAPRDAIGRAHCIALWLARSVAPDNPMQQQLVQFYGGLAALIARNLARPEHSQLCQARDDFRDVLLAVQQG</sequence>
<evidence type="ECO:0000313" key="1">
    <source>
        <dbReference type="EMBL" id="TRD11051.1"/>
    </source>
</evidence>
<evidence type="ECO:0008006" key="3">
    <source>
        <dbReference type="Google" id="ProtNLM"/>
    </source>
</evidence>
<dbReference type="AlphaFoldDB" id="A0A547PA80"/>
<dbReference type="EMBL" id="VHJK01000001">
    <property type="protein sequence ID" value="TRD11051.1"/>
    <property type="molecule type" value="Genomic_DNA"/>
</dbReference>
<comment type="caution">
    <text evidence="1">The sequence shown here is derived from an EMBL/GenBank/DDBJ whole genome shotgun (WGS) entry which is preliminary data.</text>
</comment>
<keyword evidence="2" id="KW-1185">Reference proteome</keyword>